<proteinExistence type="predicted"/>
<reference evidence="6" key="1">
    <citation type="submission" date="2016-11" db="UniProtKB">
        <authorList>
            <consortium name="WormBaseParasite"/>
        </authorList>
    </citation>
    <scope>IDENTIFICATION</scope>
</reference>
<dbReference type="WBParaSite" id="L893_g18687.t1">
    <property type="protein sequence ID" value="L893_g18687.t1"/>
    <property type="gene ID" value="L893_g18687"/>
</dbReference>
<sequence length="332" mass="37009">MSESIEDTKLTGESEQQDVAALEEAALEEVTALSGNETPAAETSMAGSEVAETSDEVVDAEEAQVVESGEFIVEAVLKSRKRGRKREFLIKWKNYPDSENTWEPEENCGQCKELIAECRKKEMEADIKKRQSKTARKALIRGPQSASKSKLASRSPSRLESEVSSIISEGKPPAKKRPRLIAYVDSDEESIDKEFDGSSVDEQPQELEVKEPEVKKTPKVEQPAKKAKKRETPKKADTSVINSTASTSIAEAMEEAKELTDGKKLPPDDTYGVYQGQEVVKVLGVSNVFDKEIMAIVQYHNGKFEPVPTRLLHDKCPKVLLTYYESKLKFHR</sequence>
<dbReference type="CDD" id="cd00024">
    <property type="entry name" value="CD_CSD"/>
    <property type="match status" value="1"/>
</dbReference>
<feature type="compositionally biased region" description="Basic and acidic residues" evidence="3">
    <location>
        <begin position="207"/>
        <end position="224"/>
    </location>
</feature>
<dbReference type="SMART" id="SM00298">
    <property type="entry name" value="CHROMO"/>
    <property type="match status" value="1"/>
</dbReference>
<dbReference type="GO" id="GO:0005634">
    <property type="term" value="C:nucleus"/>
    <property type="evidence" value="ECO:0007669"/>
    <property type="project" value="UniProtKB-SubCell"/>
</dbReference>
<dbReference type="Gene3D" id="2.40.50.40">
    <property type="match status" value="2"/>
</dbReference>
<dbReference type="Pfam" id="PF00385">
    <property type="entry name" value="Chromo"/>
    <property type="match status" value="1"/>
</dbReference>
<feature type="region of interest" description="Disordered" evidence="3">
    <location>
        <begin position="32"/>
        <end position="55"/>
    </location>
</feature>
<dbReference type="InterPro" id="IPR000953">
    <property type="entry name" value="Chromo/chromo_shadow_dom"/>
</dbReference>
<dbReference type="Proteomes" id="UP000095287">
    <property type="component" value="Unplaced"/>
</dbReference>
<feature type="compositionally biased region" description="Polar residues" evidence="3">
    <location>
        <begin position="144"/>
        <end position="167"/>
    </location>
</feature>
<dbReference type="SUPFAM" id="SSF54160">
    <property type="entry name" value="Chromo domain-like"/>
    <property type="match status" value="2"/>
</dbReference>
<dbReference type="PROSITE" id="PS50013">
    <property type="entry name" value="CHROMO_2"/>
    <property type="match status" value="1"/>
</dbReference>
<feature type="compositionally biased region" description="Basic residues" evidence="3">
    <location>
        <begin position="130"/>
        <end position="139"/>
    </location>
</feature>
<organism evidence="5 6">
    <name type="scientific">Steinernema glaseri</name>
    <dbReference type="NCBI Taxonomy" id="37863"/>
    <lineage>
        <taxon>Eukaryota</taxon>
        <taxon>Metazoa</taxon>
        <taxon>Ecdysozoa</taxon>
        <taxon>Nematoda</taxon>
        <taxon>Chromadorea</taxon>
        <taxon>Rhabditida</taxon>
        <taxon>Tylenchina</taxon>
        <taxon>Panagrolaimomorpha</taxon>
        <taxon>Strongyloidoidea</taxon>
        <taxon>Steinernematidae</taxon>
        <taxon>Steinernema</taxon>
    </lineage>
</organism>
<dbReference type="PANTHER" id="PTHR22812">
    <property type="entry name" value="CHROMOBOX PROTEIN"/>
    <property type="match status" value="1"/>
</dbReference>
<evidence type="ECO:0000313" key="6">
    <source>
        <dbReference type="WBParaSite" id="L893_g18687.t1"/>
    </source>
</evidence>
<evidence type="ECO:0000259" key="4">
    <source>
        <dbReference type="PROSITE" id="PS50013"/>
    </source>
</evidence>
<dbReference type="PROSITE" id="PS00598">
    <property type="entry name" value="CHROMO_1"/>
    <property type="match status" value="1"/>
</dbReference>
<feature type="domain" description="Chromo" evidence="4">
    <location>
        <begin position="71"/>
        <end position="130"/>
    </location>
</feature>
<dbReference type="GO" id="GO:0000792">
    <property type="term" value="C:heterochromatin"/>
    <property type="evidence" value="ECO:0007669"/>
    <property type="project" value="UniProtKB-ARBA"/>
</dbReference>
<dbReference type="InterPro" id="IPR051219">
    <property type="entry name" value="Heterochromatin_chromo-domain"/>
</dbReference>
<dbReference type="AlphaFoldDB" id="A0A1I7YQ58"/>
<dbReference type="InterPro" id="IPR008251">
    <property type="entry name" value="Chromo_shadow_dom"/>
</dbReference>
<dbReference type="InterPro" id="IPR023780">
    <property type="entry name" value="Chromo_domain"/>
</dbReference>
<dbReference type="Pfam" id="PF01393">
    <property type="entry name" value="Chromo_shadow"/>
    <property type="match status" value="1"/>
</dbReference>
<dbReference type="InterPro" id="IPR023779">
    <property type="entry name" value="Chromodomain_CS"/>
</dbReference>
<dbReference type="CDD" id="cd00034">
    <property type="entry name" value="CSD"/>
    <property type="match status" value="1"/>
</dbReference>
<evidence type="ECO:0000313" key="5">
    <source>
        <dbReference type="Proteomes" id="UP000095287"/>
    </source>
</evidence>
<comment type="subcellular location">
    <subcellularLocation>
        <location evidence="1">Nucleus</location>
    </subcellularLocation>
</comment>
<evidence type="ECO:0000256" key="2">
    <source>
        <dbReference type="ARBA" id="ARBA00023242"/>
    </source>
</evidence>
<dbReference type="InterPro" id="IPR016197">
    <property type="entry name" value="Chromo-like_dom_sf"/>
</dbReference>
<dbReference type="SMART" id="SM00300">
    <property type="entry name" value="ChSh"/>
    <property type="match status" value="1"/>
</dbReference>
<protein>
    <submittedName>
        <fullName evidence="6">Chromo domain-containing protein</fullName>
    </submittedName>
</protein>
<keyword evidence="2" id="KW-0539">Nucleus</keyword>
<feature type="region of interest" description="Disordered" evidence="3">
    <location>
        <begin position="127"/>
        <end position="240"/>
    </location>
</feature>
<evidence type="ECO:0000256" key="1">
    <source>
        <dbReference type="ARBA" id="ARBA00004123"/>
    </source>
</evidence>
<name>A0A1I7YQ58_9BILA</name>
<accession>A0A1I7YQ58</accession>
<evidence type="ECO:0000256" key="3">
    <source>
        <dbReference type="SAM" id="MobiDB-lite"/>
    </source>
</evidence>
<keyword evidence="5" id="KW-1185">Reference proteome</keyword>